<dbReference type="InterPro" id="IPR000601">
    <property type="entry name" value="PKD_dom"/>
</dbReference>
<evidence type="ECO:0000256" key="9">
    <source>
        <dbReference type="ARBA" id="ARBA00023136"/>
    </source>
</evidence>
<feature type="domain" description="PKD" evidence="16">
    <location>
        <begin position="452"/>
        <end position="504"/>
    </location>
</feature>
<feature type="transmembrane region" description="Helical" evidence="14">
    <location>
        <begin position="2509"/>
        <end position="2534"/>
    </location>
</feature>
<evidence type="ECO:0000259" key="17">
    <source>
        <dbReference type="PROSITE" id="PS50095"/>
    </source>
</evidence>
<name>A0A9D3BNG2_NOTFU</name>
<dbReference type="PROSITE" id="PS51257">
    <property type="entry name" value="PROKAR_LIPOPROTEIN"/>
    <property type="match status" value="1"/>
</dbReference>
<dbReference type="PANTHER" id="PTHR46730:SF4">
    <property type="entry name" value="POLYCYSTIC KIDNEY DISEASE PROTEIN 1-LIKE 1"/>
    <property type="match status" value="1"/>
</dbReference>
<evidence type="ECO:0000256" key="1">
    <source>
        <dbReference type="ARBA" id="ARBA00004138"/>
    </source>
</evidence>
<evidence type="ECO:0000256" key="14">
    <source>
        <dbReference type="SAM" id="Phobius"/>
    </source>
</evidence>
<evidence type="ECO:0000259" key="16">
    <source>
        <dbReference type="PROSITE" id="PS50093"/>
    </source>
</evidence>
<keyword evidence="7 14" id="KW-1133">Transmembrane helix</keyword>
<dbReference type="InterPro" id="IPR013783">
    <property type="entry name" value="Ig-like_fold"/>
</dbReference>
<dbReference type="Pfam" id="PF02010">
    <property type="entry name" value="REJ"/>
    <property type="match status" value="2"/>
</dbReference>
<keyword evidence="9 14" id="KW-0472">Membrane</keyword>
<comment type="caution">
    <text evidence="20">The sequence shown here is derived from an EMBL/GenBank/DDBJ whole genome shotgun (WGS) entry which is preliminary data.</text>
</comment>
<feature type="domain" description="REJ" evidence="19">
    <location>
        <begin position="509"/>
        <end position="1075"/>
    </location>
</feature>
<dbReference type="InterPro" id="IPR046791">
    <property type="entry name" value="Polycystin_dom"/>
</dbReference>
<dbReference type="PROSITE" id="PS50095">
    <property type="entry name" value="PLAT"/>
    <property type="match status" value="1"/>
</dbReference>
<dbReference type="Pfam" id="PF08016">
    <property type="entry name" value="PKD_channel"/>
    <property type="match status" value="1"/>
</dbReference>
<dbReference type="Pfam" id="PF20519">
    <property type="entry name" value="Polycystin_dom"/>
    <property type="match status" value="1"/>
</dbReference>
<dbReference type="EMBL" id="JAAVVJ010000010">
    <property type="protein sequence ID" value="KAF7214015.1"/>
    <property type="molecule type" value="Genomic_DNA"/>
</dbReference>
<keyword evidence="11" id="KW-0966">Cell projection</keyword>
<feature type="chain" id="PRO_5039327567" evidence="15">
    <location>
        <begin position="21"/>
        <end position="2740"/>
    </location>
</feature>
<dbReference type="GO" id="GO:0005929">
    <property type="term" value="C:cilium"/>
    <property type="evidence" value="ECO:0007669"/>
    <property type="project" value="UniProtKB-SubCell"/>
</dbReference>
<evidence type="ECO:0000259" key="19">
    <source>
        <dbReference type="PROSITE" id="PS51111"/>
    </source>
</evidence>
<dbReference type="Proteomes" id="UP000822369">
    <property type="component" value="Chromosome 10"/>
</dbReference>
<evidence type="ECO:0000256" key="15">
    <source>
        <dbReference type="SAM" id="SignalP"/>
    </source>
</evidence>
<dbReference type="KEGG" id="nfu:107382967"/>
<keyword evidence="5 14" id="KW-0812">Transmembrane</keyword>
<feature type="domain" description="GAIN-B" evidence="18">
    <location>
        <begin position="1446"/>
        <end position="1597"/>
    </location>
</feature>
<feature type="transmembrane region" description="Helical" evidence="14">
    <location>
        <begin position="2005"/>
        <end position="2035"/>
    </location>
</feature>
<dbReference type="Pfam" id="PF01825">
    <property type="entry name" value="GPS"/>
    <property type="match status" value="1"/>
</dbReference>
<feature type="region of interest" description="Disordered" evidence="13">
    <location>
        <begin position="805"/>
        <end position="825"/>
    </location>
</feature>
<evidence type="ECO:0000256" key="6">
    <source>
        <dbReference type="ARBA" id="ARBA00022737"/>
    </source>
</evidence>
<dbReference type="PROSITE" id="PS50093">
    <property type="entry name" value="PKD"/>
    <property type="match status" value="2"/>
</dbReference>
<feature type="transmembrane region" description="Helical" evidence="14">
    <location>
        <begin position="2377"/>
        <end position="2399"/>
    </location>
</feature>
<evidence type="ECO:0000256" key="12">
    <source>
        <dbReference type="PROSITE-ProRule" id="PRU00152"/>
    </source>
</evidence>
<feature type="signal peptide" evidence="15">
    <location>
        <begin position="1"/>
        <end position="20"/>
    </location>
</feature>
<dbReference type="Pfam" id="PF01477">
    <property type="entry name" value="PLAT"/>
    <property type="match status" value="1"/>
</dbReference>
<evidence type="ECO:0000313" key="21">
    <source>
        <dbReference type="Proteomes" id="UP000822369"/>
    </source>
</evidence>
<dbReference type="InterPro" id="IPR013122">
    <property type="entry name" value="PKD1_2_channel"/>
</dbReference>
<dbReference type="Gene3D" id="2.60.40.10">
    <property type="entry name" value="Immunoglobulins"/>
    <property type="match status" value="2"/>
</dbReference>
<evidence type="ECO:0000256" key="2">
    <source>
        <dbReference type="ARBA" id="ARBA00004651"/>
    </source>
</evidence>
<dbReference type="OrthoDB" id="10044145at2759"/>
<evidence type="ECO:0000256" key="7">
    <source>
        <dbReference type="ARBA" id="ARBA00022989"/>
    </source>
</evidence>
<evidence type="ECO:0000313" key="20">
    <source>
        <dbReference type="EMBL" id="KAF7214015.1"/>
    </source>
</evidence>
<evidence type="ECO:0000256" key="11">
    <source>
        <dbReference type="ARBA" id="ARBA00023273"/>
    </source>
</evidence>
<keyword evidence="4" id="KW-1003">Cell membrane</keyword>
<dbReference type="PROSITE" id="PS50221">
    <property type="entry name" value="GAIN_B"/>
    <property type="match status" value="1"/>
</dbReference>
<dbReference type="Gene3D" id="2.60.60.20">
    <property type="entry name" value="PLAT/LH2 domain"/>
    <property type="match status" value="1"/>
</dbReference>
<protein>
    <submittedName>
        <fullName evidence="20">Transcript variant X1</fullName>
    </submittedName>
</protein>
<feature type="domain" description="PLAT" evidence="17">
    <location>
        <begin position="1658"/>
        <end position="1774"/>
    </location>
</feature>
<evidence type="ECO:0000256" key="5">
    <source>
        <dbReference type="ARBA" id="ARBA00022692"/>
    </source>
</evidence>
<proteinExistence type="inferred from homology"/>
<dbReference type="GO" id="GO:0005886">
    <property type="term" value="C:plasma membrane"/>
    <property type="evidence" value="ECO:0007669"/>
    <property type="project" value="UniProtKB-SubCell"/>
</dbReference>
<feature type="transmembrane region" description="Helical" evidence="14">
    <location>
        <begin position="1613"/>
        <end position="1633"/>
    </location>
</feature>
<reference evidence="20" key="1">
    <citation type="submission" date="2020-03" db="EMBL/GenBank/DDBJ databases">
        <title>Intra-Species Differences in Population Size shape Life History and Genome Evolution.</title>
        <authorList>
            <person name="Willemsen D."/>
            <person name="Cui R."/>
            <person name="Valenzano D.R."/>
        </authorList>
    </citation>
    <scope>NUCLEOTIDE SEQUENCE</scope>
    <source>
        <strain evidence="20">GRZ</strain>
        <tissue evidence="20">Whole</tissue>
    </source>
</reference>
<gene>
    <name evidence="20" type="primary">pkd1l1</name>
    <name evidence="20" type="ORF">G4P62_008309</name>
</gene>
<sequence>MRHALVLITLLPCFHHLCAASSSSSSPWFLGCVKPSSIKSFEPKHLDSASCSALCKEDGYRFAASSPETCYCGNQLHALVVCDCLSLSEETVDVKRGRRAQSDKEEETVALIRSEGPLLLNISVSLTPDQAGRTFGVKVPGNLAAPQLTDVQVSHAPSTLHLSISQLPQGGLELLPSDSSPAEPVYLGVSLQTHADAADDPLTTGGDVSKKGCNHDNLTDNHHINQQDGRILILPHEPAGELLLDNPVEAQTKQKCSVLFKVTALLVNTALLSRNGSFATAAEAAAVSLFNHSGAVVMELQVQNRLSSHDRCVRMCVKGKKTPQDRINPTSQLSAACSQEDKAVRIHAKKQAYPTNTDINFTAVAEIRDPVEFFWDFGDSRSTRTTSRTIVKRYQNPGSYDVVVVASWGWMNISSDTMKLVIQRAVKLNKLVHQVSVVQNQTVSVGCRVDLGTDLTFSWSFGDGTTRSGQSTAQHVFHRSGEFTITVTVSNLISSASLSSHIFVVDRPCQPPPVKNMGPLRLQVRRYEEVRLGVTFETNVLCDTSKGLSYTWTLFDSAGLVFPLNLTNTREQSIVLQSHLLQYGTYTAIARVQIIGSVVYSNHTVRFEVMPSPPVAFIQGGTNIFIDKKSETMITLDGRASYDSDFPLEPLSYTWRCQPVSSIISSCFSRDVPTSSPEFRFPIGLLRPNFDQFQITLTIHSGERSSSSDTFLTIMADVNGRVSVYCHQCQGDQLNWDQFLSVSATCEGCNVTAESVQYLWSLHLVNASSKPATEVPFCYAAELRAPFAIAENPSPFSQTLGMFPDFSDGGTTTNPADSSNSDPSTGVFIHQDNRVHSEHLGEQISEIPDDPETSADWEYVFPSLESEALDDPDDFKVPFPVEEADPGMSAGRLGGVNNEQSTPGEEFEFAPALIPDEGSNLVDPKPSAVIQKPTVLGLHRDAVDGVLFESYTYTGIASSLLEFKPFSLRPKSMYMLDVSAKFQNTLLGRTQLFLRTRPVPEGLTCQVQPAEGMELNTHFSIFCTSGQEDLMYKYSFSVGDQPPRVLYQGRDFQYYFCLPSGDPSDDFKVTIYTEIRRGIHGSATKPCPITVQVKPSFIRGPSSSSPSHSNPDLKLSEAGLRTLSALVHLGNSAEIRNSISLLSSILNRLSRDAEADAHAQKHMRNVLICVTCGMEIRDRISVEDNIFILNGLLQVSSQVTLESIGGVMSHVQAVLGQFSTPGWSHPDQRMLYGLVSLISHSLQVVTSWDFTPKTPNMEPESPTNQSQTRTGGGCMTGSANHLKQEGSIPIKQLVDDILHTASKLVLRRILSQESPEITVSSGLIRLHASSLNHTSTIIRTNSTTVYLPASLIEMVFGHLGGRSHPRPEPICILTVLTELSQNPYSWALFPTQFSGPVVDFNLYKCSNRRIHVRSLLQPISVELQHPHRNTTSGREFILPRSRINYHNFSIHPEHIHQAIQVTVVFTPPSCRAFPIMLLFRMFERPTPRMHHLQRVHQWEGNSMHVTLPPSYLTAAGVGHLALLDADFEKVPSWKHKSDQISYSLTVGSSLCLSWHGQQGVWTHQGCRTQQTETSQAVTCSCYHLRPVTVSQQQIQSSHDTAALDQFLSVSRNVTVLGVLILLLVLCIPGLVWCKREDIVSEENRRAHYLSDNDPSDSCLYNVCIHTGLCSAACMTAKVYIKLCGEHGASQTKELKVPGCTLFRRNSQDTFLLSAANSLGRVWGVHIWHDNSGPSPDWNLKQVVVSEVEGRSWVFVSESWLAAHRGDGQVERMLRVRRSSFAKVFFVKFSDFLADFHIWMSVFCCPSPHSFTHTQRLCVCVLLLSGYVCTNAVIVSLTDDQLPFDLGIMVISPDSITTGLLSVAVVLPAAFVVSFLFRLSGIKSTGPAIRPEDTFSVKDGEFESHSTLDDLQTWTQGGRIDRYKDTDIQSVSQILENKSANEILHSRLAKSYGGPLMSESSVGPEPYSNPTPKKRGAGLFTESGESESKKTVQGHTLQNKSVLRVVSLWCCWLAWVLCLLVSLLCVVISTVLGVRFSSSKALLWTQSLFVSLISCIFLIQPTAILAGAVAVSFWHKKNSDVHRPFTVRTFQKEILNFRSRNKPLDEQFGVSDSPKKRSSHIERLLQARQRARYLRLVRPPTSSDVRKTRAKRRREDLIHQTFRDLCFCAALLYLMMSITYGSSIREHYQLNRAIRRHVIGNHEFISINSQEDWWKWTQTRLLEFLFPNKSNITEHSYAVIGELIMKKMERANASQSLNVSTAGLGHTKSESALKLDLLRSSGWLSRQTVALMVQFTLYSPAPNLFSSVTLLTGQSTGRGLLLSAKVQSARVYPSSAGWAWYFMVCQLLFLFFSLLQLSNQASSVAQQGLMGHWRTPSTWLDVSLLTATLAYYIFCIYHSIVIMKVVNLLQKHNNRGHVDVSDLATQEQCVRSLCGIILFLLTMKSMTVLRVNRTIGLCAAPFAHSVSSIIWPTISGLILLVALSCLRNLLHVPSWAFSSVPHSLQTLPCYHHGALFLSACAVCSAMMTGAVSSFVRSSKRSRIRTNAITKEELINYFREKVSKFTGRHRKTEMDHHKEGWTFCLEELEGLVDELLLRLDVLSNSVHHTNSPDVTSTPQLTNMDTQMVVNRPEHESLLENESYLLRCHNEQKIQKVLHQRRRMRKNCSHVLKATENKLKTKHSMMCSESTSLKNVRAGDVLEERSKQWAEPQDSCWFGKSRSEVLVEVLVHREQETNDPGGY</sequence>
<keyword evidence="6" id="KW-0677">Repeat</keyword>
<dbReference type="PANTHER" id="PTHR46730">
    <property type="entry name" value="POLYCYSTIN-1"/>
    <property type="match status" value="1"/>
</dbReference>
<feature type="transmembrane region" description="Helical" evidence="14">
    <location>
        <begin position="1816"/>
        <end position="1835"/>
    </location>
</feature>
<feature type="transmembrane region" description="Helical" evidence="14">
    <location>
        <begin position="2047"/>
        <end position="2073"/>
    </location>
</feature>
<comment type="caution">
    <text evidence="12">Lacks conserved residue(s) required for the propagation of feature annotation.</text>
</comment>
<feature type="compositionally biased region" description="Polar residues" evidence="13">
    <location>
        <begin position="809"/>
        <end position="824"/>
    </location>
</feature>
<evidence type="ECO:0000256" key="13">
    <source>
        <dbReference type="SAM" id="MobiDB-lite"/>
    </source>
</evidence>
<keyword evidence="8" id="KW-0969">Cilium</keyword>
<dbReference type="InterPro" id="IPR014010">
    <property type="entry name" value="REJ_dom"/>
</dbReference>
<dbReference type="SMART" id="SM00308">
    <property type="entry name" value="LH2"/>
    <property type="match status" value="1"/>
</dbReference>
<keyword evidence="15" id="KW-0732">Signal</keyword>
<dbReference type="SUPFAM" id="SSF49299">
    <property type="entry name" value="PKD domain"/>
    <property type="match status" value="2"/>
</dbReference>
<dbReference type="InterPro" id="IPR001024">
    <property type="entry name" value="PLAT/LH2_dom"/>
</dbReference>
<evidence type="ECO:0000256" key="4">
    <source>
        <dbReference type="ARBA" id="ARBA00022475"/>
    </source>
</evidence>
<evidence type="ECO:0000256" key="10">
    <source>
        <dbReference type="ARBA" id="ARBA00023157"/>
    </source>
</evidence>
<comment type="similarity">
    <text evidence="3">Belongs to the polycystin family.</text>
</comment>
<dbReference type="GO" id="GO:0005261">
    <property type="term" value="F:monoatomic cation channel activity"/>
    <property type="evidence" value="ECO:0007669"/>
    <property type="project" value="TreeGrafter"/>
</dbReference>
<dbReference type="InterPro" id="IPR057244">
    <property type="entry name" value="GAIN_B"/>
</dbReference>
<dbReference type="GO" id="GO:0006816">
    <property type="term" value="P:calcium ion transport"/>
    <property type="evidence" value="ECO:0007669"/>
    <property type="project" value="TreeGrafter"/>
</dbReference>
<dbReference type="InterPro" id="IPR000203">
    <property type="entry name" value="GPS"/>
</dbReference>
<evidence type="ECO:0000259" key="18">
    <source>
        <dbReference type="PROSITE" id="PS50221"/>
    </source>
</evidence>
<dbReference type="InterPro" id="IPR035986">
    <property type="entry name" value="PKD_dom_sf"/>
</dbReference>
<comment type="subcellular location">
    <subcellularLocation>
        <location evidence="2">Cell membrane</location>
        <topology evidence="2">Multi-pass membrane protein</topology>
    </subcellularLocation>
    <subcellularLocation>
        <location evidence="1">Cell projection</location>
        <location evidence="1">Cilium</location>
    </subcellularLocation>
</comment>
<dbReference type="SMART" id="SM00089">
    <property type="entry name" value="PKD"/>
    <property type="match status" value="2"/>
</dbReference>
<feature type="transmembrane region" description="Helical" evidence="14">
    <location>
        <begin position="2468"/>
        <end position="2489"/>
    </location>
</feature>
<feature type="region of interest" description="Disordered" evidence="13">
    <location>
        <begin position="1252"/>
        <end position="1272"/>
    </location>
</feature>
<keyword evidence="10" id="KW-1015">Disulfide bond</keyword>
<feature type="domain" description="PKD" evidence="16">
    <location>
        <begin position="369"/>
        <end position="407"/>
    </location>
</feature>
<dbReference type="SUPFAM" id="SSF49723">
    <property type="entry name" value="Lipase/lipooxygenase domain (PLAT/LH2 domain)"/>
    <property type="match status" value="1"/>
</dbReference>
<organism evidence="20 21">
    <name type="scientific">Nothobranchius furzeri</name>
    <name type="common">Turquoise killifish</name>
    <dbReference type="NCBI Taxonomy" id="105023"/>
    <lineage>
        <taxon>Eukaryota</taxon>
        <taxon>Metazoa</taxon>
        <taxon>Chordata</taxon>
        <taxon>Craniata</taxon>
        <taxon>Vertebrata</taxon>
        <taxon>Euteleostomi</taxon>
        <taxon>Actinopterygii</taxon>
        <taxon>Neopterygii</taxon>
        <taxon>Teleostei</taxon>
        <taxon>Neoteleostei</taxon>
        <taxon>Acanthomorphata</taxon>
        <taxon>Ovalentaria</taxon>
        <taxon>Atherinomorphae</taxon>
        <taxon>Cyprinodontiformes</taxon>
        <taxon>Nothobranchiidae</taxon>
        <taxon>Nothobranchius</taxon>
    </lineage>
</organism>
<accession>A0A9D3BNG2</accession>
<feature type="transmembrane region" description="Helical" evidence="14">
    <location>
        <begin position="1855"/>
        <end position="1876"/>
    </location>
</feature>
<dbReference type="InterPro" id="IPR002859">
    <property type="entry name" value="PKD/REJ-like"/>
</dbReference>
<dbReference type="PROSITE" id="PS51111">
    <property type="entry name" value="REJ"/>
    <property type="match status" value="1"/>
</dbReference>
<dbReference type="InterPro" id="IPR036392">
    <property type="entry name" value="PLAT/LH2_dom_sf"/>
</dbReference>
<feature type="region of interest" description="Disordered" evidence="13">
    <location>
        <begin position="1954"/>
        <end position="1985"/>
    </location>
</feature>
<feature type="transmembrane region" description="Helical" evidence="14">
    <location>
        <begin position="2337"/>
        <end position="2356"/>
    </location>
</feature>
<evidence type="ECO:0000256" key="3">
    <source>
        <dbReference type="ARBA" id="ARBA00007200"/>
    </source>
</evidence>
<dbReference type="InterPro" id="IPR022409">
    <property type="entry name" value="PKD/Chitinase_dom"/>
</dbReference>
<dbReference type="Pfam" id="PF00801">
    <property type="entry name" value="PKD"/>
    <property type="match status" value="2"/>
</dbReference>
<dbReference type="CDD" id="cd00146">
    <property type="entry name" value="PKD"/>
    <property type="match status" value="1"/>
</dbReference>
<evidence type="ECO:0000256" key="8">
    <source>
        <dbReference type="ARBA" id="ARBA00023069"/>
    </source>
</evidence>